<dbReference type="AlphaFoldDB" id="A0A3A6TEB3"/>
<evidence type="ECO:0000259" key="6">
    <source>
        <dbReference type="PROSITE" id="PS51194"/>
    </source>
</evidence>
<feature type="domain" description="Helicase ATP-binding" evidence="5">
    <location>
        <begin position="627"/>
        <end position="787"/>
    </location>
</feature>
<reference evidence="7 8" key="1">
    <citation type="submission" date="2018-09" db="EMBL/GenBank/DDBJ databases">
        <title>Phylogeny of the Shewanellaceae, and recommendation for two new genera, Pseudoshewanella and Parashewanella.</title>
        <authorList>
            <person name="Wang G."/>
        </authorList>
    </citation>
    <scope>NUCLEOTIDE SEQUENCE [LARGE SCALE GENOMIC DNA]</scope>
    <source>
        <strain evidence="7 8">KCTC 22492</strain>
    </source>
</reference>
<feature type="domain" description="SWIM-type" evidence="4">
    <location>
        <begin position="62"/>
        <end position="100"/>
    </location>
</feature>
<keyword evidence="3" id="KW-0863">Zinc-finger</keyword>
<keyword evidence="2 7" id="KW-0347">Helicase</keyword>
<evidence type="ECO:0000313" key="7">
    <source>
        <dbReference type="EMBL" id="RJY06357.1"/>
    </source>
</evidence>
<keyword evidence="8" id="KW-1185">Reference proteome</keyword>
<dbReference type="RefSeq" id="WP_121854969.1">
    <property type="nucleotide sequence ID" value="NZ_CP037952.1"/>
</dbReference>
<protein>
    <submittedName>
        <fullName evidence="7">Helicase</fullName>
    </submittedName>
</protein>
<evidence type="ECO:0000313" key="8">
    <source>
        <dbReference type="Proteomes" id="UP000273022"/>
    </source>
</evidence>
<dbReference type="CDD" id="cd18012">
    <property type="entry name" value="DEXQc_arch_SWI2_SNF2"/>
    <property type="match status" value="1"/>
</dbReference>
<feature type="domain" description="Helicase C-terminal" evidence="6">
    <location>
        <begin position="912"/>
        <end position="1062"/>
    </location>
</feature>
<dbReference type="CDD" id="cd18793">
    <property type="entry name" value="SF2_C_SNF"/>
    <property type="match status" value="1"/>
</dbReference>
<dbReference type="InterPro" id="IPR027417">
    <property type="entry name" value="P-loop_NTPase"/>
</dbReference>
<dbReference type="Proteomes" id="UP000273022">
    <property type="component" value="Unassembled WGS sequence"/>
</dbReference>
<keyword evidence="1" id="KW-0378">Hydrolase</keyword>
<dbReference type="GO" id="GO:0008270">
    <property type="term" value="F:zinc ion binding"/>
    <property type="evidence" value="ECO:0007669"/>
    <property type="project" value="UniProtKB-KW"/>
</dbReference>
<gene>
    <name evidence="7" type="ORF">D5R81_17865</name>
</gene>
<dbReference type="InterPro" id="IPR038718">
    <property type="entry name" value="SNF2-like_sf"/>
</dbReference>
<dbReference type="PROSITE" id="PS51194">
    <property type="entry name" value="HELICASE_CTER"/>
    <property type="match status" value="1"/>
</dbReference>
<evidence type="ECO:0000256" key="2">
    <source>
        <dbReference type="ARBA" id="ARBA00022806"/>
    </source>
</evidence>
<dbReference type="PANTHER" id="PTHR10799">
    <property type="entry name" value="SNF2/RAD54 HELICASE FAMILY"/>
    <property type="match status" value="1"/>
</dbReference>
<dbReference type="EMBL" id="QYYH01000166">
    <property type="protein sequence ID" value="RJY06357.1"/>
    <property type="molecule type" value="Genomic_DNA"/>
</dbReference>
<sequence>MPSTQPKPLAQLTSKNLASFFSEITLSKGQQYFKEGRVLAVDYSEGHLTASATVLSSTNQKYALIVGAFSSGSQTFIFSQCDCPVGKCCKHAAAVIYHFISHSNNNDDIVESWLEKLDDITDEKETEEIDERQHLYVLRLTSKNCFVEIRKGKLNKKGFYGKGSVIAISNPNYLSSWKFSEEEIKLIRLLADQNHYDCKLTIKKEEGYLALKKMLATGRCFLGDDRTPLRINETKDISFIWNSLQGNQQQLHLELANVENWQLLPTEPVTYIDTDNFNIGEINTDIPIEKLMLLKHAPVMSDANVEQLSHQLIKHFPVNVLPETLLVEFEEVNLPLIKKITLTMAQFSNQVQLQPVVIAEFIYGDISFPAHSNKDRFTILKQHSKNIKVIRDLRAEQYAIDDLHLLSLGAIASEYLPLEALQEGVERQLEEGSVWTLGHLPEGIQDWIGFTTVGIEQCKNSGFIVEVADDFDLKIVEPELIIDIDDQEDLGWFSMALTADIDGQQISLLPLIAAWLSHNKEPKDEEELLLPTPNGSFVKIKVSSIRPIISLIEELFTGRDEQLRIPQNRAMLLNDFSAHDISLINGQRVKALADKLADFNGIEPVIVPKSMQATLREYQQEGLNWLCFLKEYGFGGTLADDMGLGKTLQTLAFIMKQQELSLNQRGSLIICPTSLVGNWLKETQKFTPDLRVVVCHGSKRQSILSTLDEYDIVITTYPLIVRDSKHYQDRAFDHIVLDEAQQIKNIQAKVTQQVKELKAGFKLCLSGTPLENHLGELKSLMDFSLIGLLGNHQHFNKYFRQPIEKHGNVAKAKELSRRIEPFLLRRTKNEVMAELPEKTIIEQNVILEKDQRNLYEAIRVTMEKKIRDLFAKKGMANSHIEFLDALLKLRQACCDARLVKLEQAQGVKSNAKLDWLINNLPEMIAEGRKIIIFSQFTTMLGLIEAELKELSIRYSKLTGQTRKRQPQIDGFQEGTNSVFLISLKAGGTGLNLTAADTVIHYDPWWNPAVEKQATDRAHRIGQDKAVFVYKLIAEGTIEEKIQEMQKHKQGIADSVFSGKKQTAWEGRAEELLSLFQ</sequence>
<evidence type="ECO:0000256" key="3">
    <source>
        <dbReference type="PROSITE-ProRule" id="PRU00325"/>
    </source>
</evidence>
<dbReference type="PROSITE" id="PS51192">
    <property type="entry name" value="HELICASE_ATP_BIND_1"/>
    <property type="match status" value="1"/>
</dbReference>
<evidence type="ECO:0000256" key="1">
    <source>
        <dbReference type="ARBA" id="ARBA00022801"/>
    </source>
</evidence>
<dbReference type="Pfam" id="PF00271">
    <property type="entry name" value="Helicase_C"/>
    <property type="match status" value="1"/>
</dbReference>
<dbReference type="Gene3D" id="3.40.50.300">
    <property type="entry name" value="P-loop containing nucleotide triphosphate hydrolases"/>
    <property type="match status" value="1"/>
</dbReference>
<dbReference type="InterPro" id="IPR000330">
    <property type="entry name" value="SNF2_N"/>
</dbReference>
<keyword evidence="3" id="KW-0862">Zinc</keyword>
<keyword evidence="2 7" id="KW-0067">ATP-binding</keyword>
<dbReference type="OrthoDB" id="9760715at2"/>
<keyword evidence="2 7" id="KW-0547">Nucleotide-binding</keyword>
<dbReference type="GO" id="GO:0004386">
    <property type="term" value="F:helicase activity"/>
    <property type="evidence" value="ECO:0007669"/>
    <property type="project" value="UniProtKB-KW"/>
</dbReference>
<dbReference type="InterPro" id="IPR007527">
    <property type="entry name" value="Znf_SWIM"/>
</dbReference>
<name>A0A3A6TEB3_9GAMM</name>
<dbReference type="GO" id="GO:0016787">
    <property type="term" value="F:hydrolase activity"/>
    <property type="evidence" value="ECO:0007669"/>
    <property type="project" value="UniProtKB-KW"/>
</dbReference>
<evidence type="ECO:0000259" key="4">
    <source>
        <dbReference type="PROSITE" id="PS50966"/>
    </source>
</evidence>
<comment type="caution">
    <text evidence="7">The sequence shown here is derived from an EMBL/GenBank/DDBJ whole genome shotgun (WGS) entry which is preliminary data.</text>
</comment>
<dbReference type="SMART" id="SM00490">
    <property type="entry name" value="HELICc"/>
    <property type="match status" value="1"/>
</dbReference>
<dbReference type="Gene3D" id="3.40.50.10810">
    <property type="entry name" value="Tandem AAA-ATPase domain"/>
    <property type="match status" value="1"/>
</dbReference>
<dbReference type="SUPFAM" id="SSF52540">
    <property type="entry name" value="P-loop containing nucleoside triphosphate hydrolases"/>
    <property type="match status" value="2"/>
</dbReference>
<dbReference type="InterPro" id="IPR049730">
    <property type="entry name" value="SNF2/RAD54-like_C"/>
</dbReference>
<organism evidence="7 8">
    <name type="scientific">Parashewanella spongiae</name>
    <dbReference type="NCBI Taxonomy" id="342950"/>
    <lineage>
        <taxon>Bacteria</taxon>
        <taxon>Pseudomonadati</taxon>
        <taxon>Pseudomonadota</taxon>
        <taxon>Gammaproteobacteria</taxon>
        <taxon>Alteromonadales</taxon>
        <taxon>Shewanellaceae</taxon>
        <taxon>Parashewanella</taxon>
    </lineage>
</organism>
<accession>A0A3A6TEB3</accession>
<dbReference type="SMART" id="SM00487">
    <property type="entry name" value="DEXDc"/>
    <property type="match status" value="1"/>
</dbReference>
<dbReference type="InterPro" id="IPR014001">
    <property type="entry name" value="Helicase_ATP-bd"/>
</dbReference>
<evidence type="ECO:0000259" key="5">
    <source>
        <dbReference type="PROSITE" id="PS51192"/>
    </source>
</evidence>
<dbReference type="PROSITE" id="PS50966">
    <property type="entry name" value="ZF_SWIM"/>
    <property type="match status" value="1"/>
</dbReference>
<dbReference type="InterPro" id="IPR001650">
    <property type="entry name" value="Helicase_C-like"/>
</dbReference>
<keyword evidence="3" id="KW-0479">Metal-binding</keyword>
<dbReference type="GO" id="GO:0005524">
    <property type="term" value="F:ATP binding"/>
    <property type="evidence" value="ECO:0007669"/>
    <property type="project" value="InterPro"/>
</dbReference>
<proteinExistence type="predicted"/>
<dbReference type="Pfam" id="PF00176">
    <property type="entry name" value="SNF2-rel_dom"/>
    <property type="match status" value="1"/>
</dbReference>